<dbReference type="EMBL" id="LFJN01000014">
    <property type="protein sequence ID" value="KPI39590.1"/>
    <property type="molecule type" value="Genomic_DNA"/>
</dbReference>
<keyword evidence="4" id="KW-1185">Reference proteome</keyword>
<feature type="region of interest" description="Disordered" evidence="1">
    <location>
        <begin position="268"/>
        <end position="398"/>
    </location>
</feature>
<feature type="region of interest" description="Disordered" evidence="1">
    <location>
        <begin position="1"/>
        <end position="71"/>
    </location>
</feature>
<evidence type="ECO:0000313" key="3">
    <source>
        <dbReference type="EMBL" id="KPI39590.1"/>
    </source>
</evidence>
<comment type="caution">
    <text evidence="3">The sequence shown here is derived from an EMBL/GenBank/DDBJ whole genome shotgun (WGS) entry which is preliminary data.</text>
</comment>
<reference evidence="3 4" key="1">
    <citation type="submission" date="2015-06" db="EMBL/GenBank/DDBJ databases">
        <title>Draft genome of the ant-associated black yeast Phialophora attae CBS 131958.</title>
        <authorList>
            <person name="Moreno L.F."/>
            <person name="Stielow B.J."/>
            <person name="de Hoog S."/>
            <person name="Vicente V.A."/>
            <person name="Weiss V.A."/>
            <person name="de Vries M."/>
            <person name="Cruz L.M."/>
            <person name="Souza E.M."/>
        </authorList>
    </citation>
    <scope>NUCLEOTIDE SEQUENCE [LARGE SCALE GENOMIC DNA]</scope>
    <source>
        <strain evidence="3 4">CBS 131958</strain>
    </source>
</reference>
<dbReference type="GeneID" id="28735369"/>
<dbReference type="AlphaFoldDB" id="A0A0N1HAF3"/>
<feature type="domain" description="DNA ligase D 3'-phosphoesterase" evidence="2">
    <location>
        <begin position="125"/>
        <end position="263"/>
    </location>
</feature>
<dbReference type="PANTHER" id="PTHR39465:SF1">
    <property type="entry name" value="DNA LIGASE D 3'-PHOSPHOESTERASE DOMAIN-CONTAINING PROTEIN"/>
    <property type="match status" value="1"/>
</dbReference>
<dbReference type="Pfam" id="PF13298">
    <property type="entry name" value="LigD_N"/>
    <property type="match status" value="1"/>
</dbReference>
<evidence type="ECO:0000256" key="1">
    <source>
        <dbReference type="SAM" id="MobiDB-lite"/>
    </source>
</evidence>
<name>A0A0N1HAF3_9EURO</name>
<feature type="compositionally biased region" description="Basic and acidic residues" evidence="1">
    <location>
        <begin position="312"/>
        <end position="324"/>
    </location>
</feature>
<dbReference type="Proteomes" id="UP000038010">
    <property type="component" value="Unassembled WGS sequence"/>
</dbReference>
<feature type="compositionally biased region" description="Basic and acidic residues" evidence="1">
    <location>
        <begin position="365"/>
        <end position="377"/>
    </location>
</feature>
<sequence>MKRDHSEVQSSDESYVTAEDNAATPESRARPSTLARGVSPPRVSRANGAGAGRNLLNRKAPSDVQPSTAQVEAGIERVDDHVAFFSKKLSAFTLPLSSLPRLAHVDWLDLYDRNLSSSGHHFVIHQHDHPVAGTHYDLRLQINATSSISFAIMYGLPGDPNSKRLNRNATETRVHCLWNHLIETASPQTGTMLIWDTGEYEVLQRVQAIGNGHSDTETESDPESSFQSDSMPVSEPDRLASAFSSRKIRLRLHGTRLPKGYTLYIRLTKENDRSQQPKAPAFKRRRRAPDVDKSSRAAKASTPLTSSSSSSEDERSLSPDRPSDSTDNTQATRNSTHRRLRRNVSSLERRASPPPQISHVAIAKTTDDKPQHSEPVEAKPPIVEQHSPSGRPDTTHAHGDEVSAALKSAADDRENEREQEQIRLQNVYPGATNSVNSIHQRKWYLSLDRTLSGFVSIPTPSHIRNHHAKTYWIPVGSLSSPHSNDVDIKTARTTTSNGHSNADAIRDPVLVLQNDAKTDKQHRLLKANKNACGFARFHVLGREHERSIVTGRLAADILSDEGVERYVPRALWRAVIE</sequence>
<gene>
    <name evidence="3" type="ORF">AB675_3439</name>
</gene>
<evidence type="ECO:0000313" key="4">
    <source>
        <dbReference type="Proteomes" id="UP000038010"/>
    </source>
</evidence>
<dbReference type="VEuPathDB" id="FungiDB:AB675_3439"/>
<feature type="region of interest" description="Disordered" evidence="1">
    <location>
        <begin position="212"/>
        <end position="240"/>
    </location>
</feature>
<evidence type="ECO:0000259" key="2">
    <source>
        <dbReference type="Pfam" id="PF13298"/>
    </source>
</evidence>
<dbReference type="InterPro" id="IPR014144">
    <property type="entry name" value="LigD_PE_domain"/>
</dbReference>
<feature type="compositionally biased region" description="Polar residues" evidence="1">
    <location>
        <begin position="325"/>
        <end position="334"/>
    </location>
</feature>
<organism evidence="3 4">
    <name type="scientific">Cyphellophora attinorum</name>
    <dbReference type="NCBI Taxonomy" id="1664694"/>
    <lineage>
        <taxon>Eukaryota</taxon>
        <taxon>Fungi</taxon>
        <taxon>Dikarya</taxon>
        <taxon>Ascomycota</taxon>
        <taxon>Pezizomycotina</taxon>
        <taxon>Eurotiomycetes</taxon>
        <taxon>Chaetothyriomycetidae</taxon>
        <taxon>Chaetothyriales</taxon>
        <taxon>Cyphellophoraceae</taxon>
        <taxon>Cyphellophora</taxon>
    </lineage>
</organism>
<feature type="compositionally biased region" description="Low complexity" evidence="1">
    <location>
        <begin position="301"/>
        <end position="310"/>
    </location>
</feature>
<dbReference type="PANTHER" id="PTHR39465">
    <property type="entry name" value="DNA LIGASE D, 3'-PHOSPHOESTERASE DOMAIN"/>
    <property type="match status" value="1"/>
</dbReference>
<protein>
    <recommendedName>
        <fullName evidence="2">DNA ligase D 3'-phosphoesterase domain-containing protein</fullName>
    </recommendedName>
</protein>
<dbReference type="OrthoDB" id="2588098at2759"/>
<dbReference type="RefSeq" id="XP_017999553.1">
    <property type="nucleotide sequence ID" value="XM_018143489.1"/>
</dbReference>
<accession>A0A0N1HAF3</accession>
<proteinExistence type="predicted"/>